<dbReference type="PANTHER" id="PTHR33304">
    <property type="match status" value="1"/>
</dbReference>
<dbReference type="GO" id="GO:0008270">
    <property type="term" value="F:zinc ion binding"/>
    <property type="evidence" value="ECO:0007669"/>
    <property type="project" value="UniProtKB-KW"/>
</dbReference>
<feature type="region of interest" description="Disordered" evidence="6">
    <location>
        <begin position="1"/>
        <end position="28"/>
    </location>
</feature>
<keyword evidence="5" id="KW-0804">Transcription</keyword>
<dbReference type="InterPro" id="IPR049914">
    <property type="entry name" value="PHD1-3/5-6"/>
</dbReference>
<dbReference type="EMBL" id="DF973286">
    <property type="protein sequence ID" value="GAU24230.1"/>
    <property type="molecule type" value="Genomic_DNA"/>
</dbReference>
<dbReference type="Proteomes" id="UP000242715">
    <property type="component" value="Unassembled WGS sequence"/>
</dbReference>
<dbReference type="InterPro" id="IPR056280">
    <property type="entry name" value="AIPP2-like_SPOC"/>
</dbReference>
<organism evidence="8 9">
    <name type="scientific">Trifolium subterraneum</name>
    <name type="common">Subterranean clover</name>
    <dbReference type="NCBI Taxonomy" id="3900"/>
    <lineage>
        <taxon>Eukaryota</taxon>
        <taxon>Viridiplantae</taxon>
        <taxon>Streptophyta</taxon>
        <taxon>Embryophyta</taxon>
        <taxon>Tracheophyta</taxon>
        <taxon>Spermatophyta</taxon>
        <taxon>Magnoliopsida</taxon>
        <taxon>eudicotyledons</taxon>
        <taxon>Gunneridae</taxon>
        <taxon>Pentapetalae</taxon>
        <taxon>rosids</taxon>
        <taxon>fabids</taxon>
        <taxon>Fabales</taxon>
        <taxon>Fabaceae</taxon>
        <taxon>Papilionoideae</taxon>
        <taxon>50 kb inversion clade</taxon>
        <taxon>NPAAA clade</taxon>
        <taxon>Hologalegina</taxon>
        <taxon>IRL clade</taxon>
        <taxon>Trifolieae</taxon>
        <taxon>Trifolium</taxon>
    </lineage>
</organism>
<evidence type="ECO:0000256" key="6">
    <source>
        <dbReference type="SAM" id="MobiDB-lite"/>
    </source>
</evidence>
<dbReference type="Pfam" id="PF23121">
    <property type="entry name" value="SPOC_AIPP2"/>
    <property type="match status" value="1"/>
</dbReference>
<gene>
    <name evidence="8" type="ORF">TSUD_23670</name>
</gene>
<evidence type="ECO:0000256" key="3">
    <source>
        <dbReference type="ARBA" id="ARBA00022833"/>
    </source>
</evidence>
<feature type="domain" description="AIPP2-like SPOC-like" evidence="7">
    <location>
        <begin position="247"/>
        <end position="383"/>
    </location>
</feature>
<proteinExistence type="predicted"/>
<dbReference type="GO" id="GO:0034244">
    <property type="term" value="P:negative regulation of transcription elongation by RNA polymerase II"/>
    <property type="evidence" value="ECO:0007669"/>
    <property type="project" value="InterPro"/>
</dbReference>
<evidence type="ECO:0000313" key="9">
    <source>
        <dbReference type="Proteomes" id="UP000242715"/>
    </source>
</evidence>
<keyword evidence="2" id="KW-0863">Zinc-finger</keyword>
<evidence type="ECO:0000313" key="8">
    <source>
        <dbReference type="EMBL" id="GAU24230.1"/>
    </source>
</evidence>
<dbReference type="GO" id="GO:0140566">
    <property type="term" value="F:histone reader activity"/>
    <property type="evidence" value="ECO:0007669"/>
    <property type="project" value="InterPro"/>
</dbReference>
<evidence type="ECO:0000256" key="2">
    <source>
        <dbReference type="ARBA" id="ARBA00022771"/>
    </source>
</evidence>
<keyword evidence="9" id="KW-1185">Reference proteome</keyword>
<keyword evidence="4" id="KW-0805">Transcription regulation</keyword>
<name>A0A2Z6ML39_TRISU</name>
<evidence type="ECO:0000256" key="5">
    <source>
        <dbReference type="ARBA" id="ARBA00023163"/>
    </source>
</evidence>
<evidence type="ECO:0000259" key="7">
    <source>
        <dbReference type="Pfam" id="PF23121"/>
    </source>
</evidence>
<dbReference type="OrthoDB" id="651601at2759"/>
<accession>A0A2Z6ML39</accession>
<reference evidence="9" key="1">
    <citation type="journal article" date="2017" name="Front. Plant Sci.">
        <title>Climate Clever Clovers: New Paradigm to Reduce the Environmental Footprint of Ruminants by Breeding Low Methanogenic Forages Utilizing Haplotype Variation.</title>
        <authorList>
            <person name="Kaur P."/>
            <person name="Appels R."/>
            <person name="Bayer P.E."/>
            <person name="Keeble-Gagnere G."/>
            <person name="Wang J."/>
            <person name="Hirakawa H."/>
            <person name="Shirasawa K."/>
            <person name="Vercoe P."/>
            <person name="Stefanova K."/>
            <person name="Durmic Z."/>
            <person name="Nichols P."/>
            <person name="Revell C."/>
            <person name="Isobe S.N."/>
            <person name="Edwards D."/>
            <person name="Erskine W."/>
        </authorList>
    </citation>
    <scope>NUCLEOTIDE SEQUENCE [LARGE SCALE GENOMIC DNA]</scope>
    <source>
        <strain evidence="9">cv. Daliak</strain>
    </source>
</reference>
<keyword evidence="3" id="KW-0862">Zinc</keyword>
<feature type="region of interest" description="Disordered" evidence="6">
    <location>
        <begin position="429"/>
        <end position="448"/>
    </location>
</feature>
<evidence type="ECO:0000256" key="4">
    <source>
        <dbReference type="ARBA" id="ARBA00023015"/>
    </source>
</evidence>
<evidence type="ECO:0000256" key="1">
    <source>
        <dbReference type="ARBA" id="ARBA00022723"/>
    </source>
</evidence>
<dbReference type="AlphaFoldDB" id="A0A2Z6ML39"/>
<feature type="compositionally biased region" description="Basic and acidic residues" evidence="6">
    <location>
        <begin position="1"/>
        <end position="10"/>
    </location>
</feature>
<sequence length="448" mass="50449">MQRSNDESHKKVSRRQHTASKCPPPGKVKYLPEDVVINLVSCGEGNKHFTTLPMTRKAITGSSTLSTHASSRREKVAKLFEEQEAQRRRQVEEAKADSDVDMDVGDEEEVDCDDGGMSVHAGEWMFAGPKLDEFPEGPSNKNALSPYEGLDHDASPIAPVTHGKFPRNGVEKNPVTDQHASPVAYGNIIPRNVVHKKSMTDEQTSPTIGQTKPHRHVSDVEVNEPIPDSHENFYHNLKYLPSAIRAWSGQFQIFQGDAFGEFYDVFEAQPPCIVNRKAYNLSNKIPSVLQLESLSALNVLKDVFHDYSPSIEDIALYFFPLHNNERSKKNLNSLMKFMNDKNLMLRSFVDEVQLLVFTSHQLDEDSRGTITAVYEGDFLWGIFRSNQTDVACVRLSDINPIDMMGGNDTDVLEEVGQDITLTQDKPIEKLGPRVRRPPKRLNDYVRDA</sequence>
<dbReference type="PANTHER" id="PTHR33304:SF36">
    <property type="entry name" value="GB|AAF26970.1-RELATED"/>
    <property type="match status" value="1"/>
</dbReference>
<protein>
    <recommendedName>
        <fullName evidence="7">AIPP2-like SPOC-like domain-containing protein</fullName>
    </recommendedName>
</protein>
<keyword evidence="1" id="KW-0479">Metal-binding</keyword>